<evidence type="ECO:0000256" key="2">
    <source>
        <dbReference type="SAM" id="MobiDB-lite"/>
    </source>
</evidence>
<dbReference type="EMBL" id="FO082269">
    <property type="protein sequence ID" value="CCO17992.1"/>
    <property type="molecule type" value="Genomic_DNA"/>
</dbReference>
<name>K8EIJ7_9CHLO</name>
<accession>K8EIJ7</accession>
<reference evidence="3 4" key="1">
    <citation type="submission" date="2011-10" db="EMBL/GenBank/DDBJ databases">
        <authorList>
            <person name="Genoscope - CEA"/>
        </authorList>
    </citation>
    <scope>NUCLEOTIDE SEQUENCE [LARGE SCALE GENOMIC DNA]</scope>
    <source>
        <strain evidence="3 4">RCC 1105</strain>
    </source>
</reference>
<dbReference type="GeneID" id="19013359"/>
<feature type="region of interest" description="Disordered" evidence="2">
    <location>
        <begin position="221"/>
        <end position="248"/>
    </location>
</feature>
<protein>
    <submittedName>
        <fullName evidence="3">Uncharacterized protein</fullName>
    </submittedName>
</protein>
<evidence type="ECO:0000313" key="4">
    <source>
        <dbReference type="Proteomes" id="UP000198341"/>
    </source>
</evidence>
<keyword evidence="4" id="KW-1185">Reference proteome</keyword>
<feature type="region of interest" description="Disordered" evidence="2">
    <location>
        <begin position="271"/>
        <end position="323"/>
    </location>
</feature>
<evidence type="ECO:0000256" key="1">
    <source>
        <dbReference type="SAM" id="Coils"/>
    </source>
</evidence>
<evidence type="ECO:0000313" key="3">
    <source>
        <dbReference type="EMBL" id="CCO17992.1"/>
    </source>
</evidence>
<feature type="coiled-coil region" evidence="1">
    <location>
        <begin position="166"/>
        <end position="214"/>
    </location>
</feature>
<feature type="region of interest" description="Disordered" evidence="2">
    <location>
        <begin position="117"/>
        <end position="136"/>
    </location>
</feature>
<dbReference type="KEGG" id="bpg:Bathy10g02840"/>
<sequence>MSSKSPSSKQAIRLTDLHVGMFVEVNSGDPKNPWWGEIHQIHSKKKTVVKKSKEEEDEDFEPIGVKWIARVLGTKEKLYEYKGGSHRIWKESIVKCGHDLDCGLYLKGKGRKVLSKAPKSEKSIKNTKNTNTNKNNTKNSMALVVRKSTPTKKKTDKGRALHLVKEKRQTELNKRLARESERLKKEKAKWAKAAREANLKAREANRKVASIEKDQIRVASGKMPSGKKMPSTPIKQRTKSAPVSKKSPGGAVFQRVLTKGLGVAKKMMIPSPKKQQAYHKQVAKLTQPPLQKKLKTSSKSVKRAPSLPQPTKPWAKAARKSAPGVVFGTLSATDSDDNSDEF</sequence>
<dbReference type="Proteomes" id="UP000198341">
    <property type="component" value="Chromosome 10"/>
</dbReference>
<keyword evidence="1" id="KW-0175">Coiled coil</keyword>
<feature type="compositionally biased region" description="Basic residues" evidence="2">
    <location>
        <begin position="292"/>
        <end position="302"/>
    </location>
</feature>
<feature type="compositionally biased region" description="Low complexity" evidence="2">
    <location>
        <begin position="126"/>
        <end position="136"/>
    </location>
</feature>
<organism evidence="3 4">
    <name type="scientific">Bathycoccus prasinos</name>
    <dbReference type="NCBI Taxonomy" id="41875"/>
    <lineage>
        <taxon>Eukaryota</taxon>
        <taxon>Viridiplantae</taxon>
        <taxon>Chlorophyta</taxon>
        <taxon>Mamiellophyceae</taxon>
        <taxon>Mamiellales</taxon>
        <taxon>Bathycoccaceae</taxon>
        <taxon>Bathycoccus</taxon>
    </lineage>
</organism>
<proteinExistence type="predicted"/>
<dbReference type="AlphaFoldDB" id="K8EIJ7"/>
<dbReference type="RefSeq" id="XP_007510459.1">
    <property type="nucleotide sequence ID" value="XM_007510397.1"/>
</dbReference>
<gene>
    <name evidence="3" type="ordered locus">Bathy10g02840</name>
</gene>